<dbReference type="HOGENOM" id="CLU_589624_0_0_1"/>
<protein>
    <submittedName>
        <fullName evidence="2">Uncharacterized protein</fullName>
    </submittedName>
</protein>
<dbReference type="CTD" id="20241483"/>
<sequence>MMAGKVSSRRKSPRQPKLQESSITRIQEEEDDDDEEDNEMTLDEKKAMYNAVKVGDIDILEELLERQNADIKMLWYSENLLMASIRFEQDEMAEFLLDNGVDQNHSKLLIRNPENGVSNTEQYTYTCRQMAYDHELFDIVEIIDVMNNQLFPGVKPRRRVPRYRREKPPTPLRDLSPAPESDTSDKENKSKKPGAVRKKTKKLLKRVSADLLSLLEDSDDEQDSGKQDKELPRRGSLPPGVGNKRKGRQSKSAKSVDRDSGVYSIEPGKSLSEMDESCTSPQPRRKETNTTINFAKDTSPSPMTQRSPKPSTSKETKFKTETHEQVTKKRLNKTFKIFGNVARASRPMSAYQYVTDHSRCRTLGYKKELNPRFEDKIKCHGSYTNESFWWKPQKKTEYYHIQTRAFSAPVLCPRVQSRGCSMTSNKSYLRTNKNLMPTRKLDQQFRGSYTTLSFNSNVGLLIGI</sequence>
<feature type="region of interest" description="Disordered" evidence="1">
    <location>
        <begin position="160"/>
        <end position="201"/>
    </location>
</feature>
<dbReference type="KEGG" id="lgi:LOTGIDRAFT_170654"/>
<accession>V4CQ31</accession>
<evidence type="ECO:0000256" key="1">
    <source>
        <dbReference type="SAM" id="MobiDB-lite"/>
    </source>
</evidence>
<reference evidence="2 3" key="1">
    <citation type="journal article" date="2013" name="Nature">
        <title>Insights into bilaterian evolution from three spiralian genomes.</title>
        <authorList>
            <person name="Simakov O."/>
            <person name="Marletaz F."/>
            <person name="Cho S.J."/>
            <person name="Edsinger-Gonzales E."/>
            <person name="Havlak P."/>
            <person name="Hellsten U."/>
            <person name="Kuo D.H."/>
            <person name="Larsson T."/>
            <person name="Lv J."/>
            <person name="Arendt D."/>
            <person name="Savage R."/>
            <person name="Osoegawa K."/>
            <person name="de Jong P."/>
            <person name="Grimwood J."/>
            <person name="Chapman J.A."/>
            <person name="Shapiro H."/>
            <person name="Aerts A."/>
            <person name="Otillar R.P."/>
            <person name="Terry A.Y."/>
            <person name="Boore J.L."/>
            <person name="Grigoriev I.V."/>
            <person name="Lindberg D.R."/>
            <person name="Seaver E.C."/>
            <person name="Weisblat D.A."/>
            <person name="Putnam N.H."/>
            <person name="Rokhsar D.S."/>
        </authorList>
    </citation>
    <scope>NUCLEOTIDE SEQUENCE [LARGE SCALE GENOMIC DNA]</scope>
</reference>
<dbReference type="OMA" id="MYNIVEI"/>
<proteinExistence type="predicted"/>
<evidence type="ECO:0000313" key="3">
    <source>
        <dbReference type="Proteomes" id="UP000030746"/>
    </source>
</evidence>
<feature type="region of interest" description="Disordered" evidence="1">
    <location>
        <begin position="1"/>
        <end position="38"/>
    </location>
</feature>
<dbReference type="SUPFAM" id="SSF48403">
    <property type="entry name" value="Ankyrin repeat"/>
    <property type="match status" value="1"/>
</dbReference>
<feature type="compositionally biased region" description="Polar residues" evidence="1">
    <location>
        <begin position="289"/>
        <end position="306"/>
    </location>
</feature>
<feature type="compositionally biased region" description="Acidic residues" evidence="1">
    <location>
        <begin position="28"/>
        <end position="38"/>
    </location>
</feature>
<dbReference type="GeneID" id="20241483"/>
<dbReference type="InterPro" id="IPR036770">
    <property type="entry name" value="Ankyrin_rpt-contain_sf"/>
</dbReference>
<feature type="compositionally biased region" description="Basic and acidic residues" evidence="1">
    <location>
        <begin position="312"/>
        <end position="322"/>
    </location>
</feature>
<dbReference type="AlphaFoldDB" id="V4CQ31"/>
<gene>
    <name evidence="2" type="ORF">LOTGIDRAFT_170654</name>
</gene>
<keyword evidence="3" id="KW-1185">Reference proteome</keyword>
<dbReference type="EMBL" id="KB199699">
    <property type="protein sequence ID" value="ESP04560.1"/>
    <property type="molecule type" value="Genomic_DNA"/>
</dbReference>
<dbReference type="Gene3D" id="1.25.40.20">
    <property type="entry name" value="Ankyrin repeat-containing domain"/>
    <property type="match status" value="1"/>
</dbReference>
<feature type="compositionally biased region" description="Basic residues" evidence="1">
    <location>
        <begin position="191"/>
        <end position="201"/>
    </location>
</feature>
<feature type="region of interest" description="Disordered" evidence="1">
    <location>
        <begin position="215"/>
        <end position="322"/>
    </location>
</feature>
<evidence type="ECO:0000313" key="2">
    <source>
        <dbReference type="EMBL" id="ESP04560.1"/>
    </source>
</evidence>
<dbReference type="Proteomes" id="UP000030746">
    <property type="component" value="Unassembled WGS sequence"/>
</dbReference>
<name>V4CQ31_LOTGI</name>
<dbReference type="RefSeq" id="XP_009044729.1">
    <property type="nucleotide sequence ID" value="XM_009046481.1"/>
</dbReference>
<feature type="compositionally biased region" description="Basic and acidic residues" evidence="1">
    <location>
        <begin position="223"/>
        <end position="233"/>
    </location>
</feature>
<organism evidence="2 3">
    <name type="scientific">Lottia gigantea</name>
    <name type="common">Giant owl limpet</name>
    <dbReference type="NCBI Taxonomy" id="225164"/>
    <lineage>
        <taxon>Eukaryota</taxon>
        <taxon>Metazoa</taxon>
        <taxon>Spiralia</taxon>
        <taxon>Lophotrochozoa</taxon>
        <taxon>Mollusca</taxon>
        <taxon>Gastropoda</taxon>
        <taxon>Patellogastropoda</taxon>
        <taxon>Lottioidea</taxon>
        <taxon>Lottiidae</taxon>
        <taxon>Lottia</taxon>
    </lineage>
</organism>
<dbReference type="OrthoDB" id="10039713at2759"/>